<evidence type="ECO:0000256" key="1">
    <source>
        <dbReference type="SAM" id="Phobius"/>
    </source>
</evidence>
<dbReference type="RefSeq" id="WP_377241128.1">
    <property type="nucleotide sequence ID" value="NZ_JBHLXP010000001.1"/>
</dbReference>
<sequence>MKLQLVIRRAPAKAGLDWLKQGWLLLRQHMLLLAMFWLMLVVSLLGLVHPLLAVVAALLGPFLLAGFYDGIVRAQQQKPLSLDLLWQPLKESSHRAAFIRLAGLNILLSIPSQLLLAQQVPLWQTGEADLLALFALVAMASVNAMLFAYAVPVIYFLREQRLWPVLQASFMACWRNVPALTVFGIISVLLALTGPFTMLISWILILPWLAISFFLSFREFFVLTPARPDEAAVFEV</sequence>
<evidence type="ECO:0000313" key="2">
    <source>
        <dbReference type="EMBL" id="MFC0047662.1"/>
    </source>
</evidence>
<evidence type="ECO:0000313" key="3">
    <source>
        <dbReference type="Proteomes" id="UP001589813"/>
    </source>
</evidence>
<feature type="transmembrane region" description="Helical" evidence="1">
    <location>
        <begin position="54"/>
        <end position="72"/>
    </location>
</feature>
<proteinExistence type="predicted"/>
<feature type="transmembrane region" description="Helical" evidence="1">
    <location>
        <begin position="30"/>
        <end position="48"/>
    </location>
</feature>
<organism evidence="2 3">
    <name type="scientific">Rheinheimera tilapiae</name>
    <dbReference type="NCBI Taxonomy" id="875043"/>
    <lineage>
        <taxon>Bacteria</taxon>
        <taxon>Pseudomonadati</taxon>
        <taxon>Pseudomonadota</taxon>
        <taxon>Gammaproteobacteria</taxon>
        <taxon>Chromatiales</taxon>
        <taxon>Chromatiaceae</taxon>
        <taxon>Rheinheimera</taxon>
    </lineage>
</organism>
<dbReference type="Proteomes" id="UP001589813">
    <property type="component" value="Unassembled WGS sequence"/>
</dbReference>
<keyword evidence="1" id="KW-0472">Membrane</keyword>
<protein>
    <recommendedName>
        <fullName evidence="4">DUF624 domain-containing protein</fullName>
    </recommendedName>
</protein>
<reference evidence="2 3" key="1">
    <citation type="submission" date="2024-09" db="EMBL/GenBank/DDBJ databases">
        <authorList>
            <person name="Sun Q."/>
            <person name="Mori K."/>
        </authorList>
    </citation>
    <scope>NUCLEOTIDE SEQUENCE [LARGE SCALE GENOMIC DNA]</scope>
    <source>
        <strain evidence="2 3">KCTC 23315</strain>
    </source>
</reference>
<accession>A0ABV6BC57</accession>
<keyword evidence="1" id="KW-1133">Transmembrane helix</keyword>
<keyword evidence="1" id="KW-0812">Transmembrane</keyword>
<feature type="transmembrane region" description="Helical" evidence="1">
    <location>
        <begin position="177"/>
        <end position="193"/>
    </location>
</feature>
<keyword evidence="3" id="KW-1185">Reference proteome</keyword>
<feature type="transmembrane region" description="Helical" evidence="1">
    <location>
        <begin position="97"/>
        <end position="118"/>
    </location>
</feature>
<feature type="transmembrane region" description="Helical" evidence="1">
    <location>
        <begin position="199"/>
        <end position="217"/>
    </location>
</feature>
<gene>
    <name evidence="2" type="ORF">ACFFJP_05110</name>
</gene>
<comment type="caution">
    <text evidence="2">The sequence shown here is derived from an EMBL/GenBank/DDBJ whole genome shotgun (WGS) entry which is preliminary data.</text>
</comment>
<feature type="transmembrane region" description="Helical" evidence="1">
    <location>
        <begin position="130"/>
        <end position="157"/>
    </location>
</feature>
<name>A0ABV6BC57_9GAMM</name>
<dbReference type="EMBL" id="JBHLXP010000001">
    <property type="protein sequence ID" value="MFC0047662.1"/>
    <property type="molecule type" value="Genomic_DNA"/>
</dbReference>
<evidence type="ECO:0008006" key="4">
    <source>
        <dbReference type="Google" id="ProtNLM"/>
    </source>
</evidence>